<dbReference type="GO" id="GO:0004888">
    <property type="term" value="F:transmembrane signaling receptor activity"/>
    <property type="evidence" value="ECO:0007669"/>
    <property type="project" value="InterPro"/>
</dbReference>
<proteinExistence type="inferred from homology"/>
<reference evidence="8" key="1">
    <citation type="submission" date="2021-10" db="EMBL/GenBank/DDBJ databases">
        <title>Tropical sea cucumber genome reveals ecological adaptation and Cuvierian tubules defense mechanism.</title>
        <authorList>
            <person name="Chen T."/>
        </authorList>
    </citation>
    <scope>NUCLEOTIDE SEQUENCE</scope>
    <source>
        <strain evidence="8">Nanhai2018</strain>
        <tissue evidence="8">Muscle</tissue>
    </source>
</reference>
<sequence>MSIYLKVTVTVTHFFVAFISLQKWVDEFLVWNPEDYEGLEKVTFNKRQIWFPDITPYERINVGSAEANMEETFVLVNYKGEVVYYNMMLLSVHCKMDVRLFPLDSHACTIRFIVYSETADEVSLHYTRDTDAEENILKKNGVWYVPHYHVQEVNVYYLCCPLPYKEIHYTMNVHRESGFYVINIGVPTLLLSLTTVAVFHLHPESGEKISLCVNNVLALIIFQQLLSASMPPTGDQTPIAGKLAQ</sequence>
<name>A0A9Q1CGU6_HOLLE</name>
<dbReference type="InterPro" id="IPR006201">
    <property type="entry name" value="Neur_channel"/>
</dbReference>
<dbReference type="CDD" id="cd19051">
    <property type="entry name" value="LGIC_TM_cation"/>
    <property type="match status" value="1"/>
</dbReference>
<protein>
    <submittedName>
        <fullName evidence="8">Acetylcholine receptor subunit alpha</fullName>
    </submittedName>
</protein>
<dbReference type="Gene3D" id="1.20.58.390">
    <property type="entry name" value="Neurotransmitter-gated ion-channel transmembrane domain"/>
    <property type="match status" value="1"/>
</dbReference>
<dbReference type="Proteomes" id="UP001152320">
    <property type="component" value="Chromosome 3"/>
</dbReference>
<comment type="caution">
    <text evidence="8">The sequence shown here is derived from an EMBL/GenBank/DDBJ whole genome shotgun (WGS) entry which is preliminary data.</text>
</comment>
<evidence type="ECO:0000256" key="1">
    <source>
        <dbReference type="ARBA" id="ARBA00004141"/>
    </source>
</evidence>
<keyword evidence="3" id="KW-1133">Transmembrane helix</keyword>
<evidence type="ECO:0000256" key="5">
    <source>
        <dbReference type="RuleBase" id="RU000687"/>
    </source>
</evidence>
<dbReference type="PANTHER" id="PTHR18945">
    <property type="entry name" value="NEUROTRANSMITTER GATED ION CHANNEL"/>
    <property type="match status" value="1"/>
</dbReference>
<dbReference type="OrthoDB" id="5975154at2759"/>
<dbReference type="Pfam" id="PF02931">
    <property type="entry name" value="Neur_chan_LBD"/>
    <property type="match status" value="1"/>
</dbReference>
<keyword evidence="4" id="KW-0472">Membrane</keyword>
<gene>
    <name evidence="8" type="ORF">HOLleu_07245</name>
</gene>
<dbReference type="SUPFAM" id="SSF90112">
    <property type="entry name" value="Neurotransmitter-gated ion-channel transmembrane pore"/>
    <property type="match status" value="1"/>
</dbReference>
<keyword evidence="5" id="KW-0407">Ion channel</keyword>
<dbReference type="InterPro" id="IPR038050">
    <property type="entry name" value="Neuro_actylchol_rec"/>
</dbReference>
<feature type="domain" description="Neurotransmitter-gated ion-channel transmembrane" evidence="7">
    <location>
        <begin position="186"/>
        <end position="242"/>
    </location>
</feature>
<evidence type="ECO:0000256" key="3">
    <source>
        <dbReference type="ARBA" id="ARBA00022989"/>
    </source>
</evidence>
<keyword evidence="8" id="KW-0675">Receptor</keyword>
<feature type="domain" description="Neurotransmitter-gated ion-channel ligand-binding" evidence="6">
    <location>
        <begin position="16"/>
        <end position="176"/>
    </location>
</feature>
<comment type="subcellular location">
    <subcellularLocation>
        <location evidence="1">Membrane</location>
        <topology evidence="1">Multi-pass membrane protein</topology>
    </subcellularLocation>
</comment>
<keyword evidence="2" id="KW-0812">Transmembrane</keyword>
<dbReference type="InterPro" id="IPR006029">
    <property type="entry name" value="Neurotrans-gated_channel_TM"/>
</dbReference>
<evidence type="ECO:0000259" key="7">
    <source>
        <dbReference type="Pfam" id="PF02932"/>
    </source>
</evidence>
<dbReference type="InterPro" id="IPR036719">
    <property type="entry name" value="Neuro-gated_channel_TM_sf"/>
</dbReference>
<dbReference type="SUPFAM" id="SSF63712">
    <property type="entry name" value="Nicotinic receptor ligand binding domain-like"/>
    <property type="match status" value="1"/>
</dbReference>
<evidence type="ECO:0000256" key="2">
    <source>
        <dbReference type="ARBA" id="ARBA00022692"/>
    </source>
</evidence>
<dbReference type="PRINTS" id="PR00252">
    <property type="entry name" value="NRIONCHANNEL"/>
</dbReference>
<evidence type="ECO:0000256" key="4">
    <source>
        <dbReference type="ARBA" id="ARBA00023136"/>
    </source>
</evidence>
<dbReference type="InterPro" id="IPR036734">
    <property type="entry name" value="Neur_chan_lig-bd_sf"/>
</dbReference>
<dbReference type="PROSITE" id="PS00236">
    <property type="entry name" value="NEUROTR_ION_CHANNEL"/>
    <property type="match status" value="1"/>
</dbReference>
<comment type="similarity">
    <text evidence="5">Belongs to the ligand-gated ion channel (TC 1.A.9) family.</text>
</comment>
<keyword evidence="5" id="KW-0813">Transport</keyword>
<evidence type="ECO:0000313" key="8">
    <source>
        <dbReference type="EMBL" id="KAJ8044483.1"/>
    </source>
</evidence>
<accession>A0A9Q1CGU6</accession>
<dbReference type="AlphaFoldDB" id="A0A9Q1CGU6"/>
<organism evidence="8 9">
    <name type="scientific">Holothuria leucospilota</name>
    <name type="common">Black long sea cucumber</name>
    <name type="synonym">Mertensiothuria leucospilota</name>
    <dbReference type="NCBI Taxonomy" id="206669"/>
    <lineage>
        <taxon>Eukaryota</taxon>
        <taxon>Metazoa</taxon>
        <taxon>Echinodermata</taxon>
        <taxon>Eleutherozoa</taxon>
        <taxon>Echinozoa</taxon>
        <taxon>Holothuroidea</taxon>
        <taxon>Aspidochirotacea</taxon>
        <taxon>Aspidochirotida</taxon>
        <taxon>Holothuriidae</taxon>
        <taxon>Holothuria</taxon>
    </lineage>
</organism>
<dbReference type="InterPro" id="IPR018000">
    <property type="entry name" value="Neurotransmitter_ion_chnl_CS"/>
</dbReference>
<evidence type="ECO:0000259" key="6">
    <source>
        <dbReference type="Pfam" id="PF02931"/>
    </source>
</evidence>
<dbReference type="InterPro" id="IPR006202">
    <property type="entry name" value="Neur_chan_lig-bd"/>
</dbReference>
<dbReference type="Gene3D" id="2.70.170.10">
    <property type="entry name" value="Neurotransmitter-gated ion-channel ligand-binding domain"/>
    <property type="match status" value="1"/>
</dbReference>
<dbReference type="GO" id="GO:0005230">
    <property type="term" value="F:extracellular ligand-gated monoatomic ion channel activity"/>
    <property type="evidence" value="ECO:0007669"/>
    <property type="project" value="InterPro"/>
</dbReference>
<dbReference type="Pfam" id="PF02932">
    <property type="entry name" value="Neur_chan_memb"/>
    <property type="match status" value="1"/>
</dbReference>
<dbReference type="EMBL" id="JAIZAY010000003">
    <property type="protein sequence ID" value="KAJ8044483.1"/>
    <property type="molecule type" value="Genomic_DNA"/>
</dbReference>
<evidence type="ECO:0000313" key="9">
    <source>
        <dbReference type="Proteomes" id="UP001152320"/>
    </source>
</evidence>
<keyword evidence="9" id="KW-1185">Reference proteome</keyword>
<dbReference type="GO" id="GO:0016020">
    <property type="term" value="C:membrane"/>
    <property type="evidence" value="ECO:0007669"/>
    <property type="project" value="UniProtKB-SubCell"/>
</dbReference>
<keyword evidence="5" id="KW-0406">Ion transport</keyword>